<dbReference type="PROSITE" id="PS50801">
    <property type="entry name" value="STAS"/>
    <property type="match status" value="1"/>
</dbReference>
<accession>A0A382XGA4</accession>
<name>A0A382XGA4_9ZZZZ</name>
<dbReference type="Gene3D" id="3.30.750.24">
    <property type="entry name" value="STAS domain"/>
    <property type="match status" value="1"/>
</dbReference>
<evidence type="ECO:0000313" key="2">
    <source>
        <dbReference type="EMBL" id="SVD69615.1"/>
    </source>
</evidence>
<dbReference type="CDD" id="cd07043">
    <property type="entry name" value="STAS_anti-anti-sigma_factors"/>
    <property type="match status" value="1"/>
</dbReference>
<reference evidence="2" key="1">
    <citation type="submission" date="2018-05" db="EMBL/GenBank/DDBJ databases">
        <authorList>
            <person name="Lanie J.A."/>
            <person name="Ng W.-L."/>
            <person name="Kazmierczak K.M."/>
            <person name="Andrzejewski T.M."/>
            <person name="Davidsen T.M."/>
            <person name="Wayne K.J."/>
            <person name="Tettelin H."/>
            <person name="Glass J.I."/>
            <person name="Rusch D."/>
            <person name="Podicherti R."/>
            <person name="Tsui H.-C.T."/>
            <person name="Winkler M.E."/>
        </authorList>
    </citation>
    <scope>NUCLEOTIDE SEQUENCE</scope>
</reference>
<sequence>VDKRTNRLGRGVILVASDKLTVGNSARMRKWVLSETKKKEIDLTIDFSNTRFIDSADLEILLDLSKEIRDRGGNMTLLNVDRKLRSLMGLVELDSWIVFQDK</sequence>
<dbReference type="PANTHER" id="PTHR33495:SF2">
    <property type="entry name" value="ANTI-SIGMA FACTOR ANTAGONIST TM_1081-RELATED"/>
    <property type="match status" value="1"/>
</dbReference>
<dbReference type="SUPFAM" id="SSF52091">
    <property type="entry name" value="SpoIIaa-like"/>
    <property type="match status" value="1"/>
</dbReference>
<dbReference type="InterPro" id="IPR002645">
    <property type="entry name" value="STAS_dom"/>
</dbReference>
<dbReference type="AlphaFoldDB" id="A0A382XGA4"/>
<dbReference type="EMBL" id="UINC01167228">
    <property type="protein sequence ID" value="SVD69615.1"/>
    <property type="molecule type" value="Genomic_DNA"/>
</dbReference>
<dbReference type="InterPro" id="IPR036513">
    <property type="entry name" value="STAS_dom_sf"/>
</dbReference>
<protein>
    <recommendedName>
        <fullName evidence="1">STAS domain-containing protein</fullName>
    </recommendedName>
</protein>
<dbReference type="GO" id="GO:0043856">
    <property type="term" value="F:anti-sigma factor antagonist activity"/>
    <property type="evidence" value="ECO:0007669"/>
    <property type="project" value="TreeGrafter"/>
</dbReference>
<evidence type="ECO:0000259" key="1">
    <source>
        <dbReference type="PROSITE" id="PS50801"/>
    </source>
</evidence>
<organism evidence="2">
    <name type="scientific">marine metagenome</name>
    <dbReference type="NCBI Taxonomy" id="408172"/>
    <lineage>
        <taxon>unclassified sequences</taxon>
        <taxon>metagenomes</taxon>
        <taxon>ecological metagenomes</taxon>
    </lineage>
</organism>
<feature type="non-terminal residue" evidence="2">
    <location>
        <position position="102"/>
    </location>
</feature>
<feature type="domain" description="STAS" evidence="1">
    <location>
        <begin position="12"/>
        <end position="102"/>
    </location>
</feature>
<dbReference type="Pfam" id="PF01740">
    <property type="entry name" value="STAS"/>
    <property type="match status" value="1"/>
</dbReference>
<dbReference type="PANTHER" id="PTHR33495">
    <property type="entry name" value="ANTI-SIGMA FACTOR ANTAGONIST TM_1081-RELATED-RELATED"/>
    <property type="match status" value="1"/>
</dbReference>
<gene>
    <name evidence="2" type="ORF">METZ01_LOCUS422469</name>
</gene>
<proteinExistence type="predicted"/>
<feature type="non-terminal residue" evidence="2">
    <location>
        <position position="1"/>
    </location>
</feature>